<gene>
    <name evidence="1" type="ORF">NWP23_15935</name>
</gene>
<accession>A0AA43KG59</accession>
<organism evidence="1 2">
    <name type="scientific">Umezakia ovalisporum FSS-62</name>
    <dbReference type="NCBI Taxonomy" id="2971776"/>
    <lineage>
        <taxon>Bacteria</taxon>
        <taxon>Bacillati</taxon>
        <taxon>Cyanobacteriota</taxon>
        <taxon>Cyanophyceae</taxon>
        <taxon>Nostocales</taxon>
        <taxon>Nodulariaceae</taxon>
        <taxon>Umezakia</taxon>
    </lineage>
</organism>
<reference evidence="1 2" key="1">
    <citation type="journal article" date="2023" name="J. Phycol.">
        <title>Chrysosporum ovalisporum is synonymous with the true-branching cyanobacterium Umezakia natans (Nostocales/Aphanizomenonaceae).</title>
        <authorList>
            <person name="McGregor G.B."/>
            <person name="Sendall B.C."/>
            <person name="Niiyama Y."/>
            <person name="Tuji A."/>
            <person name="Willis A."/>
        </authorList>
    </citation>
    <scope>NUCLEOTIDE SEQUENCE [LARGE SCALE GENOMIC DNA]</scope>
    <source>
        <strain evidence="1 2">FSS-62</strain>
    </source>
</reference>
<evidence type="ECO:0000313" key="1">
    <source>
        <dbReference type="EMBL" id="MDH6065217.1"/>
    </source>
</evidence>
<dbReference type="RefSeq" id="WP_280656309.1">
    <property type="nucleotide sequence ID" value="NZ_JANQDL010000103.1"/>
</dbReference>
<dbReference type="AlphaFoldDB" id="A0AA43KG59"/>
<dbReference type="EMBL" id="JANQDL010000103">
    <property type="protein sequence ID" value="MDH6065217.1"/>
    <property type="molecule type" value="Genomic_DNA"/>
</dbReference>
<name>A0AA43KG59_9CYAN</name>
<dbReference type="SUPFAM" id="SSF55909">
    <property type="entry name" value="Pentein"/>
    <property type="match status" value="1"/>
</dbReference>
<proteinExistence type="predicted"/>
<evidence type="ECO:0000313" key="2">
    <source>
        <dbReference type="Proteomes" id="UP001159370"/>
    </source>
</evidence>
<protein>
    <submittedName>
        <fullName evidence="1">Uncharacterized protein</fullName>
    </submittedName>
</protein>
<comment type="caution">
    <text evidence="1">The sequence shown here is derived from an EMBL/GenBank/DDBJ whole genome shotgun (WGS) entry which is preliminary data.</text>
</comment>
<dbReference type="Proteomes" id="UP001159370">
    <property type="component" value="Unassembled WGS sequence"/>
</dbReference>
<dbReference type="Gene3D" id="3.75.10.10">
    <property type="entry name" value="L-arginine/glycine Amidinotransferase, Chain A"/>
    <property type="match status" value="1"/>
</dbReference>
<sequence length="41" mass="4789">MVNSFNEWSKLKEVVVGSPINYNTQDLELSFKVFFPENPLQ</sequence>